<comment type="caution">
    <text evidence="2">The sequence shown here is derived from an EMBL/GenBank/DDBJ whole genome shotgun (WGS) entry which is preliminary data.</text>
</comment>
<dbReference type="GO" id="GO:0042558">
    <property type="term" value="P:pteridine-containing compound metabolic process"/>
    <property type="evidence" value="ECO:0007669"/>
    <property type="project" value="InterPro"/>
</dbReference>
<proteinExistence type="predicted"/>
<dbReference type="InterPro" id="IPR000489">
    <property type="entry name" value="Pterin-binding_dom"/>
</dbReference>
<dbReference type="GO" id="GO:2001295">
    <property type="term" value="P:malonyl-CoA biosynthetic process"/>
    <property type="evidence" value="ECO:0007669"/>
    <property type="project" value="UniProtKB-UniPathway"/>
</dbReference>
<dbReference type="PROSITE" id="PS50972">
    <property type="entry name" value="PTERIN_BINDING"/>
    <property type="match status" value="1"/>
</dbReference>
<dbReference type="GO" id="GO:0016743">
    <property type="term" value="F:carboxyl- or carbamoyltransferase activity"/>
    <property type="evidence" value="ECO:0007669"/>
    <property type="project" value="InterPro"/>
</dbReference>
<evidence type="ECO:0000313" key="2">
    <source>
        <dbReference type="EMBL" id="TQE03839.1"/>
    </source>
</evidence>
<evidence type="ECO:0000313" key="3">
    <source>
        <dbReference type="Proteomes" id="UP000315295"/>
    </source>
</evidence>
<dbReference type="STRING" id="106549.A0A540MYJ8"/>
<dbReference type="GO" id="GO:0009317">
    <property type="term" value="C:acetyl-CoA carboxylase complex"/>
    <property type="evidence" value="ECO:0007669"/>
    <property type="project" value="InterPro"/>
</dbReference>
<dbReference type="Proteomes" id="UP000315295">
    <property type="component" value="Unassembled WGS sequence"/>
</dbReference>
<dbReference type="EMBL" id="VIEB01000149">
    <property type="protein sequence ID" value="TQE03839.1"/>
    <property type="molecule type" value="Genomic_DNA"/>
</dbReference>
<name>A0A540MYJ8_MALBA</name>
<dbReference type="GO" id="GO:0006633">
    <property type="term" value="P:fatty acid biosynthetic process"/>
    <property type="evidence" value="ECO:0007669"/>
    <property type="project" value="InterPro"/>
</dbReference>
<dbReference type="UniPathway" id="UPA00655">
    <property type="reaction ID" value="UER00711"/>
</dbReference>
<sequence>MEVLKSTNLEVVSVTKKNVVTAPPELKEKIVKANAEIYEEIERVVNEAGISGRIEELRADIAKGSSSSEERKKAEAKIKEDILAALNVEALKAKVESLTVEAGLPNEIDEEGKISVENGKF</sequence>
<gene>
    <name evidence="2" type="ORF">C1H46_010503</name>
</gene>
<reference evidence="2 3" key="1">
    <citation type="journal article" date="2019" name="G3 (Bethesda)">
        <title>Sequencing of a Wild Apple (Malus baccata) Genome Unravels the Differences Between Cultivated and Wild Apple Species Regarding Disease Resistance and Cold Tolerance.</title>
        <authorList>
            <person name="Chen X."/>
        </authorList>
    </citation>
    <scope>NUCLEOTIDE SEQUENCE [LARGE SCALE GENOMIC DNA]</scope>
    <source>
        <strain evidence="3">cv. Shandingzi</strain>
        <tissue evidence="2">Leaves</tissue>
    </source>
</reference>
<dbReference type="PANTHER" id="PTHR42853">
    <property type="entry name" value="ACETYL-COENZYME A CARBOXYLASE CARBOXYL TRANSFERASE SUBUNIT ALPHA"/>
    <property type="match status" value="1"/>
</dbReference>
<evidence type="ECO:0000259" key="1">
    <source>
        <dbReference type="PROSITE" id="PS50972"/>
    </source>
</evidence>
<dbReference type="InterPro" id="IPR001095">
    <property type="entry name" value="Acetyl_CoA_COase_a_su"/>
</dbReference>
<dbReference type="PANTHER" id="PTHR42853:SF1">
    <property type="entry name" value="ACETYL-COA CARBOXYTRANSFERASE"/>
    <property type="match status" value="1"/>
</dbReference>
<keyword evidence="3" id="KW-1185">Reference proteome</keyword>
<accession>A0A540MYJ8</accession>
<dbReference type="GO" id="GO:0003989">
    <property type="term" value="F:acetyl-CoA carboxylase activity"/>
    <property type="evidence" value="ECO:0007669"/>
    <property type="project" value="InterPro"/>
</dbReference>
<protein>
    <recommendedName>
        <fullName evidence="1">Pterin-binding domain-containing protein</fullName>
    </recommendedName>
</protein>
<organism evidence="2 3">
    <name type="scientific">Malus baccata</name>
    <name type="common">Siberian crab apple</name>
    <name type="synonym">Pyrus baccata</name>
    <dbReference type="NCBI Taxonomy" id="106549"/>
    <lineage>
        <taxon>Eukaryota</taxon>
        <taxon>Viridiplantae</taxon>
        <taxon>Streptophyta</taxon>
        <taxon>Embryophyta</taxon>
        <taxon>Tracheophyta</taxon>
        <taxon>Spermatophyta</taxon>
        <taxon>Magnoliopsida</taxon>
        <taxon>eudicotyledons</taxon>
        <taxon>Gunneridae</taxon>
        <taxon>Pentapetalae</taxon>
        <taxon>rosids</taxon>
        <taxon>fabids</taxon>
        <taxon>Rosales</taxon>
        <taxon>Rosaceae</taxon>
        <taxon>Amygdaloideae</taxon>
        <taxon>Maleae</taxon>
        <taxon>Malus</taxon>
    </lineage>
</organism>
<feature type="domain" description="Pterin-binding" evidence="1">
    <location>
        <begin position="1"/>
        <end position="121"/>
    </location>
</feature>
<dbReference type="AlphaFoldDB" id="A0A540MYJ8"/>